<dbReference type="RefSeq" id="WP_058315226.1">
    <property type="nucleotide sequence ID" value="NZ_CYTO01000009.1"/>
</dbReference>
<feature type="signal peptide" evidence="1">
    <location>
        <begin position="1"/>
        <end position="20"/>
    </location>
</feature>
<keyword evidence="1" id="KW-0732">Signal</keyword>
<accession>A0A0P1IYV7</accession>
<dbReference type="AlphaFoldDB" id="A0A0P1IYV7"/>
<dbReference type="STRING" id="1715691.TA5113_00961"/>
<organism evidence="3 4">
    <name type="scientific">Cognatishimia activa</name>
    <dbReference type="NCBI Taxonomy" id="1715691"/>
    <lineage>
        <taxon>Bacteria</taxon>
        <taxon>Pseudomonadati</taxon>
        <taxon>Pseudomonadota</taxon>
        <taxon>Alphaproteobacteria</taxon>
        <taxon>Rhodobacterales</taxon>
        <taxon>Paracoccaceae</taxon>
        <taxon>Cognatishimia</taxon>
    </lineage>
</organism>
<feature type="chain" id="PRO_5006065753" evidence="1">
    <location>
        <begin position="21"/>
        <end position="168"/>
    </location>
</feature>
<dbReference type="InterPro" id="IPR036374">
    <property type="entry name" value="OxRdtase_Mopterin-bd_sf"/>
</dbReference>
<evidence type="ECO:0000259" key="2">
    <source>
        <dbReference type="Pfam" id="PF00174"/>
    </source>
</evidence>
<feature type="domain" description="Oxidoreductase molybdopterin-binding" evidence="2">
    <location>
        <begin position="72"/>
        <end position="141"/>
    </location>
</feature>
<evidence type="ECO:0000313" key="4">
    <source>
        <dbReference type="Proteomes" id="UP000051184"/>
    </source>
</evidence>
<evidence type="ECO:0000256" key="1">
    <source>
        <dbReference type="SAM" id="SignalP"/>
    </source>
</evidence>
<dbReference type="Pfam" id="PF00174">
    <property type="entry name" value="Oxidored_molyb"/>
    <property type="match status" value="1"/>
</dbReference>
<proteinExistence type="predicted"/>
<name>A0A0P1IYV7_9RHOB</name>
<gene>
    <name evidence="3" type="ORF">TA5114_02133</name>
</gene>
<dbReference type="InterPro" id="IPR000572">
    <property type="entry name" value="OxRdtase_Mopterin-bd_dom"/>
</dbReference>
<reference evidence="4" key="1">
    <citation type="submission" date="2015-09" db="EMBL/GenBank/DDBJ databases">
        <authorList>
            <person name="Rodrigo-Torres Lidia"/>
            <person name="Arahal R.David."/>
        </authorList>
    </citation>
    <scope>NUCLEOTIDE SEQUENCE [LARGE SCALE GENOMIC DNA]</scope>
    <source>
        <strain evidence="4">CECT 5114</strain>
    </source>
</reference>
<evidence type="ECO:0000313" key="3">
    <source>
        <dbReference type="EMBL" id="CUK26324.1"/>
    </source>
</evidence>
<dbReference type="Proteomes" id="UP000051184">
    <property type="component" value="Unassembled WGS sequence"/>
</dbReference>
<dbReference type="Gene3D" id="3.90.420.10">
    <property type="entry name" value="Oxidoreductase, molybdopterin-binding domain"/>
    <property type="match status" value="1"/>
</dbReference>
<sequence length="168" mass="18304">MKILKIAALTFMAIAPLGVAADDLDTPTGEVILTVSGAITKQNTDEAAAFDFDMLAAMPAESFETTTIWTEGSQSFTGVSLNALLDFVGVDGKLLFASAINDYQVEIPITDATDGGPIVAYLRNGEPMSVRNKGPLWIVYPYDLNKDYQSETIYSRSIWQLDRIEVVQ</sequence>
<dbReference type="EMBL" id="CYUE01000020">
    <property type="protein sequence ID" value="CUK26324.1"/>
    <property type="molecule type" value="Genomic_DNA"/>
</dbReference>
<protein>
    <submittedName>
        <fullName evidence="3">Oxidoreductase molybdopterin binding domain protein</fullName>
    </submittedName>
</protein>
<dbReference type="OrthoDB" id="9798763at2"/>
<dbReference type="SUPFAM" id="SSF56524">
    <property type="entry name" value="Oxidoreductase molybdopterin-binding domain"/>
    <property type="match status" value="1"/>
</dbReference>
<keyword evidence="4" id="KW-1185">Reference proteome</keyword>